<dbReference type="AlphaFoldDB" id="A0A968G8F9"/>
<name>A0A968G8F9_9SPIO</name>
<evidence type="ECO:0000313" key="3">
    <source>
        <dbReference type="Proteomes" id="UP000711995"/>
    </source>
</evidence>
<comment type="caution">
    <text evidence="2">The sequence shown here is derived from an EMBL/GenBank/DDBJ whole genome shotgun (WGS) entry which is preliminary data.</text>
</comment>
<feature type="transmembrane region" description="Helical" evidence="1">
    <location>
        <begin position="232"/>
        <end position="252"/>
    </location>
</feature>
<keyword evidence="3" id="KW-1185">Reference proteome</keyword>
<keyword evidence="1" id="KW-1133">Transmembrane helix</keyword>
<reference evidence="2 3" key="1">
    <citation type="submission" date="2020-03" db="EMBL/GenBank/DDBJ databases">
        <title>Spirochaetal bacteria isolated from arthropods constitute a novel genus Entomospira genus novum within the order Spirochaetales.</title>
        <authorList>
            <person name="Grana-Miraglia L."/>
            <person name="Sikutova S."/>
            <person name="Fingerle V."/>
            <person name="Sing A."/>
            <person name="Castillo-Ramirez S."/>
            <person name="Margos G."/>
            <person name="Rudolf I."/>
        </authorList>
    </citation>
    <scope>NUCLEOTIDE SEQUENCE [LARGE SCALE GENOMIC DNA]</scope>
    <source>
        <strain evidence="2 3">BR193</strain>
    </source>
</reference>
<proteinExistence type="predicted"/>
<organism evidence="2 3">
    <name type="scientific">Entomospira entomophila</name>
    <dbReference type="NCBI Taxonomy" id="2719988"/>
    <lineage>
        <taxon>Bacteria</taxon>
        <taxon>Pseudomonadati</taxon>
        <taxon>Spirochaetota</taxon>
        <taxon>Spirochaetia</taxon>
        <taxon>Spirochaetales</taxon>
        <taxon>Spirochaetaceae</taxon>
        <taxon>Entomospira</taxon>
    </lineage>
</organism>
<sequence>MMKLLLTTCIVSIMLFVKPIHIHAYQVGMNIGVRAGFESALNNHWLGQEVLDSMQINSLDTFGLGFSFTGGTFVDLQFVDWFSLTTAFNFSILRRNTITIVTESFNPSTNSDEQKPAGKILIDHHTFDLDLIAKLHIKWFYIGFGVGLTVHTPPSIHCYLTTKEVSVSPILDQTSTAVLGLNLIFDAGVYIPMTQSKQHNFLIATRMTFDALAPKVLLDLYLKPMTGETSTMPAIAFSLTPFAVSLTVGYVYRHHIK</sequence>
<protein>
    <submittedName>
        <fullName evidence="2">Uncharacterized protein</fullName>
    </submittedName>
</protein>
<accession>A0A968G8F9</accession>
<evidence type="ECO:0000313" key="2">
    <source>
        <dbReference type="EMBL" id="NIZ40475.1"/>
    </source>
</evidence>
<dbReference type="Proteomes" id="UP000711995">
    <property type="component" value="Unassembled WGS sequence"/>
</dbReference>
<keyword evidence="1" id="KW-0812">Transmembrane</keyword>
<evidence type="ECO:0000256" key="1">
    <source>
        <dbReference type="SAM" id="Phobius"/>
    </source>
</evidence>
<gene>
    <name evidence="2" type="ORF">HCT14_02955</name>
</gene>
<keyword evidence="1" id="KW-0472">Membrane</keyword>
<dbReference type="EMBL" id="JAATLJ010000001">
    <property type="protein sequence ID" value="NIZ40475.1"/>
    <property type="molecule type" value="Genomic_DNA"/>
</dbReference>